<dbReference type="AlphaFoldDB" id="A0A7S3H7P3"/>
<protein>
    <recommendedName>
        <fullName evidence="2">Ig-like domain-containing protein</fullName>
    </recommendedName>
</protein>
<dbReference type="EMBL" id="HBIC01032186">
    <property type="protein sequence ID" value="CAE0287484.1"/>
    <property type="molecule type" value="Transcribed_RNA"/>
</dbReference>
<sequence length="114" mass="12053">MLPPELTVSNGSSGLFIVKPSTDIVQGQTLTLQCTVSLTPRECVRVALQWPPGLAETGPFAYIVTQGNDPENDFLLGGGDGGGEVLGKLVFRCLRFEGQAQTASVVEQLGFSLN</sequence>
<reference evidence="1" key="1">
    <citation type="submission" date="2021-01" db="EMBL/GenBank/DDBJ databases">
        <authorList>
            <person name="Corre E."/>
            <person name="Pelletier E."/>
            <person name="Niang G."/>
            <person name="Scheremetjew M."/>
            <person name="Finn R."/>
            <person name="Kale V."/>
            <person name="Holt S."/>
            <person name="Cochrane G."/>
            <person name="Meng A."/>
            <person name="Brown T."/>
            <person name="Cohen L."/>
        </authorList>
    </citation>
    <scope>NUCLEOTIDE SEQUENCE</scope>
    <source>
        <strain evidence="1">CCAP 955/1</strain>
    </source>
</reference>
<evidence type="ECO:0000313" key="1">
    <source>
        <dbReference type="EMBL" id="CAE0287484.1"/>
    </source>
</evidence>
<organism evidence="1">
    <name type="scientific">Spumella elongata</name>
    <dbReference type="NCBI Taxonomy" id="89044"/>
    <lineage>
        <taxon>Eukaryota</taxon>
        <taxon>Sar</taxon>
        <taxon>Stramenopiles</taxon>
        <taxon>Ochrophyta</taxon>
        <taxon>Chrysophyceae</taxon>
        <taxon>Chromulinales</taxon>
        <taxon>Chromulinaceae</taxon>
        <taxon>Spumella</taxon>
    </lineage>
</organism>
<accession>A0A7S3H7P3</accession>
<evidence type="ECO:0008006" key="2">
    <source>
        <dbReference type="Google" id="ProtNLM"/>
    </source>
</evidence>
<gene>
    <name evidence="1" type="ORF">SELO1098_LOCUS16327</name>
</gene>
<name>A0A7S3H7P3_9STRA</name>
<proteinExistence type="predicted"/>